<keyword evidence="1" id="KW-0472">Membrane</keyword>
<name>A0A0E9UW16_ANGAN</name>
<dbReference type="AlphaFoldDB" id="A0A0E9UW16"/>
<dbReference type="EMBL" id="GBXM01038641">
    <property type="protein sequence ID" value="JAH69936.1"/>
    <property type="molecule type" value="Transcribed_RNA"/>
</dbReference>
<reference evidence="2" key="1">
    <citation type="submission" date="2014-11" db="EMBL/GenBank/DDBJ databases">
        <authorList>
            <person name="Amaro Gonzalez C."/>
        </authorList>
    </citation>
    <scope>NUCLEOTIDE SEQUENCE</scope>
</reference>
<evidence type="ECO:0000256" key="1">
    <source>
        <dbReference type="SAM" id="Phobius"/>
    </source>
</evidence>
<sequence>MQRIIMPSQNKLIIIYLLLLVRLFELISSMLIKPRGKRIIIHFV</sequence>
<protein>
    <submittedName>
        <fullName evidence="2">Uncharacterized protein</fullName>
    </submittedName>
</protein>
<accession>A0A0E9UW16</accession>
<keyword evidence="1" id="KW-0812">Transmembrane</keyword>
<proteinExistence type="predicted"/>
<reference evidence="2" key="2">
    <citation type="journal article" date="2015" name="Fish Shellfish Immunol.">
        <title>Early steps in the European eel (Anguilla anguilla)-Vibrio vulnificus interaction in the gills: Role of the RtxA13 toxin.</title>
        <authorList>
            <person name="Callol A."/>
            <person name="Pajuelo D."/>
            <person name="Ebbesson L."/>
            <person name="Teles M."/>
            <person name="MacKenzie S."/>
            <person name="Amaro C."/>
        </authorList>
    </citation>
    <scope>NUCLEOTIDE SEQUENCE</scope>
</reference>
<keyword evidence="1" id="KW-1133">Transmembrane helix</keyword>
<feature type="transmembrane region" description="Helical" evidence="1">
    <location>
        <begin position="12"/>
        <end position="32"/>
    </location>
</feature>
<organism evidence="2">
    <name type="scientific">Anguilla anguilla</name>
    <name type="common">European freshwater eel</name>
    <name type="synonym">Muraena anguilla</name>
    <dbReference type="NCBI Taxonomy" id="7936"/>
    <lineage>
        <taxon>Eukaryota</taxon>
        <taxon>Metazoa</taxon>
        <taxon>Chordata</taxon>
        <taxon>Craniata</taxon>
        <taxon>Vertebrata</taxon>
        <taxon>Euteleostomi</taxon>
        <taxon>Actinopterygii</taxon>
        <taxon>Neopterygii</taxon>
        <taxon>Teleostei</taxon>
        <taxon>Anguilliformes</taxon>
        <taxon>Anguillidae</taxon>
        <taxon>Anguilla</taxon>
    </lineage>
</organism>
<evidence type="ECO:0000313" key="2">
    <source>
        <dbReference type="EMBL" id="JAH69936.1"/>
    </source>
</evidence>